<accession>A0ABQ4PXE5</accession>
<gene>
    <name evidence="2" type="ORF">PsB1_1814</name>
</gene>
<protein>
    <submittedName>
        <fullName evidence="2">Uncharacterized protein</fullName>
    </submittedName>
</protein>
<evidence type="ECO:0000313" key="2">
    <source>
        <dbReference type="EMBL" id="GIU67660.1"/>
    </source>
</evidence>
<name>A0ABQ4PXE5_9PROT</name>
<sequence>MHLLSAEGLGDPDMQHRANPWGKNGLNGDKSPPAPPQQQAGIKDEKAWGCQKKAPPERRDHMLKCCPPKHVGSLSTIGSK</sequence>
<comment type="caution">
    <text evidence="2">The sequence shown here is derived from an EMBL/GenBank/DDBJ whole genome shotgun (WGS) entry which is preliminary data.</text>
</comment>
<dbReference type="Proteomes" id="UP001161064">
    <property type="component" value="Unassembled WGS sequence"/>
</dbReference>
<feature type="compositionally biased region" description="Basic and acidic residues" evidence="1">
    <location>
        <begin position="54"/>
        <end position="63"/>
    </location>
</feature>
<dbReference type="EMBL" id="BPFZ01000012">
    <property type="protein sequence ID" value="GIU67660.1"/>
    <property type="molecule type" value="Genomic_DNA"/>
</dbReference>
<reference evidence="2" key="2">
    <citation type="journal article" date="2023" name="ISME Commun">
        <title>Characterization of a bloom-associated alphaproteobacterial lineage, 'Candidatus Phycosocius': insights into freshwater algal-bacterial interactions.</title>
        <authorList>
            <person name="Tanabe Y."/>
            <person name="Yamaguchi H."/>
            <person name="Yoshida M."/>
            <person name="Kai A."/>
            <person name="Okazaki Y."/>
        </authorList>
    </citation>
    <scope>NUCLEOTIDE SEQUENCE</scope>
    <source>
        <strain evidence="2">BOTRYCO-1</strain>
    </source>
</reference>
<evidence type="ECO:0000313" key="3">
    <source>
        <dbReference type="Proteomes" id="UP001161064"/>
    </source>
</evidence>
<evidence type="ECO:0000256" key="1">
    <source>
        <dbReference type="SAM" id="MobiDB-lite"/>
    </source>
</evidence>
<organism evidence="2 3">
    <name type="scientific">Candidatus Phycosocius spiralis</name>
    <dbReference type="NCBI Taxonomy" id="2815099"/>
    <lineage>
        <taxon>Bacteria</taxon>
        <taxon>Pseudomonadati</taxon>
        <taxon>Pseudomonadota</taxon>
        <taxon>Alphaproteobacteria</taxon>
        <taxon>Caulobacterales</taxon>
        <taxon>Caulobacterales incertae sedis</taxon>
        <taxon>Candidatus Phycosocius</taxon>
    </lineage>
</organism>
<feature type="region of interest" description="Disordered" evidence="1">
    <location>
        <begin position="1"/>
        <end position="80"/>
    </location>
</feature>
<proteinExistence type="predicted"/>
<reference evidence="2" key="1">
    <citation type="submission" date="2021-05" db="EMBL/GenBank/DDBJ databases">
        <authorList>
            <person name="Tanabe Y."/>
        </authorList>
    </citation>
    <scope>NUCLEOTIDE SEQUENCE</scope>
    <source>
        <strain evidence="2">BOTRYCO-1</strain>
    </source>
</reference>
<keyword evidence="3" id="KW-1185">Reference proteome</keyword>